<keyword evidence="2" id="KW-1185">Reference proteome</keyword>
<accession>A0ABD0W825</accession>
<name>A0ABD0W825_UMBPY</name>
<sequence>MQALTLRIPHSILHSQLQQRQNNLSIFVHHQCLLGSSALNRIDKVLTNKRYLGDVEKLSHHYQTSTVELFHSVIQWFAPKKVVFFFIGLLCSLEFRKLS</sequence>
<reference evidence="1 2" key="1">
    <citation type="submission" date="2024-06" db="EMBL/GenBank/DDBJ databases">
        <authorList>
            <person name="Pan Q."/>
            <person name="Wen M."/>
            <person name="Jouanno E."/>
            <person name="Zahm M."/>
            <person name="Klopp C."/>
            <person name="Cabau C."/>
            <person name="Louis A."/>
            <person name="Berthelot C."/>
            <person name="Parey E."/>
            <person name="Roest Crollius H."/>
            <person name="Montfort J."/>
            <person name="Robinson-Rechavi M."/>
            <person name="Bouchez O."/>
            <person name="Lampietro C."/>
            <person name="Lopez Roques C."/>
            <person name="Donnadieu C."/>
            <person name="Postlethwait J."/>
            <person name="Bobe J."/>
            <person name="Verreycken H."/>
            <person name="Guiguen Y."/>
        </authorList>
    </citation>
    <scope>NUCLEOTIDE SEQUENCE [LARGE SCALE GENOMIC DNA]</scope>
    <source>
        <strain evidence="1">Up_M1</strain>
        <tissue evidence="1">Testis</tissue>
    </source>
</reference>
<dbReference type="Proteomes" id="UP001557470">
    <property type="component" value="Unassembled WGS sequence"/>
</dbReference>
<gene>
    <name evidence="1" type="ORF">UPYG_G00282880</name>
</gene>
<dbReference type="AlphaFoldDB" id="A0ABD0W825"/>
<dbReference type="EMBL" id="JAGEUA010000009">
    <property type="protein sequence ID" value="KAL0965555.1"/>
    <property type="molecule type" value="Genomic_DNA"/>
</dbReference>
<comment type="caution">
    <text evidence="1">The sequence shown here is derived from an EMBL/GenBank/DDBJ whole genome shotgun (WGS) entry which is preliminary data.</text>
</comment>
<protein>
    <submittedName>
        <fullName evidence="1">Uncharacterized protein</fullName>
    </submittedName>
</protein>
<evidence type="ECO:0000313" key="2">
    <source>
        <dbReference type="Proteomes" id="UP001557470"/>
    </source>
</evidence>
<organism evidence="1 2">
    <name type="scientific">Umbra pygmaea</name>
    <name type="common">Eastern mudminnow</name>
    <dbReference type="NCBI Taxonomy" id="75934"/>
    <lineage>
        <taxon>Eukaryota</taxon>
        <taxon>Metazoa</taxon>
        <taxon>Chordata</taxon>
        <taxon>Craniata</taxon>
        <taxon>Vertebrata</taxon>
        <taxon>Euteleostomi</taxon>
        <taxon>Actinopterygii</taxon>
        <taxon>Neopterygii</taxon>
        <taxon>Teleostei</taxon>
        <taxon>Protacanthopterygii</taxon>
        <taxon>Esociformes</taxon>
        <taxon>Umbridae</taxon>
        <taxon>Umbra</taxon>
    </lineage>
</organism>
<proteinExistence type="predicted"/>
<evidence type="ECO:0000313" key="1">
    <source>
        <dbReference type="EMBL" id="KAL0965555.1"/>
    </source>
</evidence>